<dbReference type="EMBL" id="JAJNAY010000002">
    <property type="protein sequence ID" value="MCD1118597.1"/>
    <property type="molecule type" value="Genomic_DNA"/>
</dbReference>
<dbReference type="RefSeq" id="WP_230671592.1">
    <property type="nucleotide sequence ID" value="NZ_JAJNAY010000002.1"/>
</dbReference>
<comment type="caution">
    <text evidence="1">The sequence shown here is derived from an EMBL/GenBank/DDBJ whole genome shotgun (WGS) entry which is preliminary data.</text>
</comment>
<reference evidence="1" key="1">
    <citation type="submission" date="2021-11" db="EMBL/GenBank/DDBJ databases">
        <title>Description of novel Chryseobacterium species.</title>
        <authorList>
            <person name="Saticioglu I.B."/>
            <person name="Ay H."/>
            <person name="Altun S."/>
            <person name="Duman M."/>
        </authorList>
    </citation>
    <scope>NUCLEOTIDE SEQUENCE</scope>
    <source>
        <strain evidence="1">C-17</strain>
    </source>
</reference>
<name>A0A9Q3V572_9FLAO</name>
<proteinExistence type="predicted"/>
<keyword evidence="2" id="KW-1185">Reference proteome</keyword>
<dbReference type="Proteomes" id="UP001108025">
    <property type="component" value="Unassembled WGS sequence"/>
</dbReference>
<accession>A0A9Q3V572</accession>
<gene>
    <name evidence="1" type="ORF">LO744_17295</name>
</gene>
<evidence type="ECO:0000313" key="2">
    <source>
        <dbReference type="Proteomes" id="UP001108025"/>
    </source>
</evidence>
<dbReference type="AlphaFoldDB" id="A0A9Q3V572"/>
<protein>
    <submittedName>
        <fullName evidence="1">Uncharacterized protein</fullName>
    </submittedName>
</protein>
<sequence length="182" mass="21915">MNFRYIILFFLTFSLFHSQTIDDNLVLWNPSKKLTIDDFGIKTTKENEQLSYGQFSIDSNIKGFDFLTKNFNKKVRNYFIKSASWINTTKDVEISLKYQQTVFDISEIYARNFRKELKNKRKQILKGFEILDELNQKSATDFSNRRLQYNNETNYGRIADKQIEWEKQIQKELEESKEYSYQ</sequence>
<organism evidence="1 2">
    <name type="scientific">Chryseobacterium turcicum</name>
    <dbReference type="NCBI Taxonomy" id="2898076"/>
    <lineage>
        <taxon>Bacteria</taxon>
        <taxon>Pseudomonadati</taxon>
        <taxon>Bacteroidota</taxon>
        <taxon>Flavobacteriia</taxon>
        <taxon>Flavobacteriales</taxon>
        <taxon>Weeksellaceae</taxon>
        <taxon>Chryseobacterium group</taxon>
        <taxon>Chryseobacterium</taxon>
    </lineage>
</organism>
<evidence type="ECO:0000313" key="1">
    <source>
        <dbReference type="EMBL" id="MCD1118597.1"/>
    </source>
</evidence>